<dbReference type="PANTHER" id="PTHR35813">
    <property type="entry name" value="INNER MEMBRANE PROTEIN YBAN"/>
    <property type="match status" value="1"/>
</dbReference>
<dbReference type="Pfam" id="PF04304">
    <property type="entry name" value="DUF454"/>
    <property type="match status" value="1"/>
</dbReference>
<keyword evidence="1" id="KW-1133">Transmembrane helix</keyword>
<dbReference type="AlphaFoldDB" id="A0A429Y9Z1"/>
<dbReference type="PANTHER" id="PTHR35813:SF1">
    <property type="entry name" value="INNER MEMBRANE PROTEIN YBAN"/>
    <property type="match status" value="1"/>
</dbReference>
<feature type="transmembrane region" description="Helical" evidence="1">
    <location>
        <begin position="93"/>
        <end position="111"/>
    </location>
</feature>
<dbReference type="EMBL" id="RWKW01000188">
    <property type="protein sequence ID" value="RST78290.1"/>
    <property type="molecule type" value="Genomic_DNA"/>
</dbReference>
<accession>A0A429Y9Z1</accession>
<gene>
    <name evidence="2" type="ORF">EJC49_25505</name>
</gene>
<evidence type="ECO:0000313" key="2">
    <source>
        <dbReference type="EMBL" id="RST78290.1"/>
    </source>
</evidence>
<organism evidence="2 3">
    <name type="scientific">Aquibium carbonis</name>
    <dbReference type="NCBI Taxonomy" id="2495581"/>
    <lineage>
        <taxon>Bacteria</taxon>
        <taxon>Pseudomonadati</taxon>
        <taxon>Pseudomonadota</taxon>
        <taxon>Alphaproteobacteria</taxon>
        <taxon>Hyphomicrobiales</taxon>
        <taxon>Phyllobacteriaceae</taxon>
        <taxon>Aquibium</taxon>
    </lineage>
</organism>
<keyword evidence="3" id="KW-1185">Reference proteome</keyword>
<evidence type="ECO:0000313" key="3">
    <source>
        <dbReference type="Proteomes" id="UP000278398"/>
    </source>
</evidence>
<keyword evidence="1" id="KW-0472">Membrane</keyword>
<comment type="caution">
    <text evidence="2">The sequence shown here is derived from an EMBL/GenBank/DDBJ whole genome shotgun (WGS) entry which is preliminary data.</text>
</comment>
<proteinExistence type="predicted"/>
<dbReference type="GO" id="GO:0005886">
    <property type="term" value="C:plasma membrane"/>
    <property type="evidence" value="ECO:0007669"/>
    <property type="project" value="TreeGrafter"/>
</dbReference>
<sequence>MQSGDDDASGPAGGLTALARARRAAYLAAGVLMLGLGILGAVLPVLPTTIFIILAAFCFGRSSPRIEIWLLEHPRFGGSLRAWRAEGAIPTRAKVFAVAGMVAGYGLFILAAHPGPAAMLGVAAFMLAGAAYVLSRPRPGWRDRPPAG</sequence>
<dbReference type="InterPro" id="IPR007401">
    <property type="entry name" value="DUF454"/>
</dbReference>
<reference evidence="2 3" key="1">
    <citation type="submission" date="2018-12" db="EMBL/GenBank/DDBJ databases">
        <title>Mesorhizobium carbonis sp. nov., isolated from coal mine water.</title>
        <authorList>
            <person name="Xin W."/>
            <person name="Xu Z."/>
            <person name="Xiang F."/>
            <person name="Zhang J."/>
            <person name="Xi L."/>
            <person name="Liu J."/>
        </authorList>
    </citation>
    <scope>NUCLEOTIDE SEQUENCE [LARGE SCALE GENOMIC DNA]</scope>
    <source>
        <strain evidence="2 3">B2.3</strain>
    </source>
</reference>
<dbReference type="Proteomes" id="UP000278398">
    <property type="component" value="Unassembled WGS sequence"/>
</dbReference>
<keyword evidence="1" id="KW-0812">Transmembrane</keyword>
<dbReference type="OrthoDB" id="9816293at2"/>
<feature type="transmembrane region" description="Helical" evidence="1">
    <location>
        <begin position="26"/>
        <end position="59"/>
    </location>
</feature>
<feature type="transmembrane region" description="Helical" evidence="1">
    <location>
        <begin position="117"/>
        <end position="134"/>
    </location>
</feature>
<evidence type="ECO:0000256" key="1">
    <source>
        <dbReference type="SAM" id="Phobius"/>
    </source>
</evidence>
<protein>
    <submittedName>
        <fullName evidence="2">DUF454 domain-containing protein</fullName>
    </submittedName>
</protein>
<name>A0A429Y9Z1_9HYPH</name>